<feature type="coiled-coil region" evidence="1">
    <location>
        <begin position="184"/>
        <end position="211"/>
    </location>
</feature>
<reference evidence="3 4" key="1">
    <citation type="journal article" date="2014" name="Genome Announc.">
        <title>Comparative Genome Analysis of Two Isolates of the Fish Pathogen Piscirickettsia salmonis from Different Hosts Reveals Major Differences in Virulence-Associated Secretion Systems.</title>
        <authorList>
            <person name="Bohle H."/>
            <person name="Henriquez P."/>
            <person name="Grothusen H."/>
            <person name="Navas E."/>
            <person name="Sandoval A."/>
            <person name="Bustamante F."/>
            <person name="Bustos P."/>
            <person name="Mancilla M."/>
        </authorList>
    </citation>
    <scope>NUCLEOTIDE SEQUENCE [LARGE SCALE GENOMIC DNA]</scope>
    <source>
        <strain evidence="4">B1-32597</strain>
    </source>
</reference>
<feature type="coiled-coil region" evidence="1">
    <location>
        <begin position="279"/>
        <end position="306"/>
    </location>
</feature>
<keyword evidence="1" id="KW-0175">Coiled coil</keyword>
<dbReference type="GO" id="GO:0016301">
    <property type="term" value="F:kinase activity"/>
    <property type="evidence" value="ECO:0007669"/>
    <property type="project" value="UniProtKB-KW"/>
</dbReference>
<gene>
    <name evidence="3" type="ORF">KU39_947</name>
</gene>
<accession>A0AAC8VGL9</accession>
<protein>
    <submittedName>
        <fullName evidence="3">Thiamine-phosphate kinase</fullName>
    </submittedName>
</protein>
<keyword evidence="3" id="KW-0808">Transferase</keyword>
<evidence type="ECO:0000313" key="3">
    <source>
        <dbReference type="EMBL" id="ALB22130.1"/>
    </source>
</evidence>
<dbReference type="Proteomes" id="UP000029558">
    <property type="component" value="Chromosome"/>
</dbReference>
<evidence type="ECO:0000256" key="1">
    <source>
        <dbReference type="SAM" id="Coils"/>
    </source>
</evidence>
<feature type="region of interest" description="Disordered" evidence="2">
    <location>
        <begin position="1"/>
        <end position="23"/>
    </location>
</feature>
<evidence type="ECO:0000313" key="4">
    <source>
        <dbReference type="Proteomes" id="UP000029558"/>
    </source>
</evidence>
<keyword evidence="3" id="KW-0418">Kinase</keyword>
<evidence type="ECO:0000256" key="2">
    <source>
        <dbReference type="SAM" id="MobiDB-lite"/>
    </source>
</evidence>
<dbReference type="AlphaFoldDB" id="A0AAC8VGL9"/>
<proteinExistence type="predicted"/>
<sequence>MPRPRPRRTTHQSRRAARPQTQPRALYCVPRKRPSTKAMGSTEHNPFFELLQQKIGIFQQNPLYIDITKPKSYKGGGSDVEYIMMHIKSQTPGVFNAHISVVSFFDPRSQDIGKFRPLEHHLHLSVKYQDQSEERPRIVRVYLKYRQGKKPKCKYVDNSGKPPLDPETQTQIEKEAIKFAQPLLELMDEQINDLERRVADLKERITIFNSQLARATKPKQKLDLARNLYALHQKELKILTSPHYRKLTLIRDNNTSSTDAEGFLTPGHSTKNRYDRIFVQVLKERMKLLNHLINQLESEAAQATASQTTATVLVKSYWTLLIETFQN</sequence>
<dbReference type="EMBL" id="CP012508">
    <property type="protein sequence ID" value="ALB22130.1"/>
    <property type="molecule type" value="Genomic_DNA"/>
</dbReference>
<feature type="compositionally biased region" description="Basic residues" evidence="2">
    <location>
        <begin position="1"/>
        <end position="17"/>
    </location>
</feature>
<name>A0AAC8VGL9_PISSA</name>
<organism evidence="3 4">
    <name type="scientific">Piscirickettsia salmonis</name>
    <dbReference type="NCBI Taxonomy" id="1238"/>
    <lineage>
        <taxon>Bacteria</taxon>
        <taxon>Pseudomonadati</taxon>
        <taxon>Pseudomonadota</taxon>
        <taxon>Gammaproteobacteria</taxon>
        <taxon>Thiotrichales</taxon>
        <taxon>Piscirickettsiaceae</taxon>
        <taxon>Piscirickettsia</taxon>
    </lineage>
</organism>